<organism evidence="1 2">
    <name type="scientific">Candidatus Berkelbacteria bacterium Athens1014_28</name>
    <dbReference type="NCBI Taxonomy" id="2017145"/>
    <lineage>
        <taxon>Bacteria</taxon>
        <taxon>Candidatus Berkelbacteria</taxon>
    </lineage>
</organism>
<proteinExistence type="predicted"/>
<comment type="caution">
    <text evidence="1">The sequence shown here is derived from an EMBL/GenBank/DDBJ whole genome shotgun (WGS) entry which is preliminary data.</text>
</comment>
<protein>
    <recommendedName>
        <fullName evidence="3">Nucleotidyl transferase AbiEii toxin, Type IV TA system</fullName>
    </recommendedName>
</protein>
<evidence type="ECO:0008006" key="3">
    <source>
        <dbReference type="Google" id="ProtNLM"/>
    </source>
</evidence>
<dbReference type="Pfam" id="PF08843">
    <property type="entry name" value="AbiEii"/>
    <property type="match status" value="1"/>
</dbReference>
<reference evidence="1 2" key="1">
    <citation type="submission" date="2017-07" db="EMBL/GenBank/DDBJ databases">
        <title>Mechanisms for carbon and nitrogen cycling indicate functional differentiation within the Candidate Phyla Radiation.</title>
        <authorList>
            <person name="Danczak R.E."/>
            <person name="Johnston M.D."/>
            <person name="Kenah C."/>
            <person name="Slattery M."/>
            <person name="Wrighton K.C."/>
            <person name="Wilkins M.J."/>
        </authorList>
    </citation>
    <scope>NUCLEOTIDE SEQUENCE [LARGE SCALE GENOMIC DNA]</scope>
    <source>
        <strain evidence="1">Athens1014_28</strain>
    </source>
</reference>
<dbReference type="Gene3D" id="3.10.450.620">
    <property type="entry name" value="JHP933, nucleotidyltransferase-like core domain"/>
    <property type="match status" value="1"/>
</dbReference>
<gene>
    <name evidence="1" type="ORF">Athens101428_68</name>
</gene>
<dbReference type="AlphaFoldDB" id="A0A554LQ03"/>
<accession>A0A554LQ03</accession>
<dbReference type="Proteomes" id="UP000316495">
    <property type="component" value="Unassembled WGS sequence"/>
</dbReference>
<dbReference type="EMBL" id="VMGN01000003">
    <property type="protein sequence ID" value="TSC94943.1"/>
    <property type="molecule type" value="Genomic_DNA"/>
</dbReference>
<name>A0A554LQ03_9BACT</name>
<evidence type="ECO:0000313" key="2">
    <source>
        <dbReference type="Proteomes" id="UP000316495"/>
    </source>
</evidence>
<dbReference type="InterPro" id="IPR014942">
    <property type="entry name" value="AbiEii"/>
</dbReference>
<sequence>MLTKEQKLALLEVFRSPIKKIATWGGGTALSEIYLHHRKSEDIDIILSDLPAPEVLTTLSNTIKKNLGAKNKKSFTRMNRFQYVFDLAGKKQLKLEFVYYPFPKIGRIKKINNIIAESLIDIAVSKTLSAYQRNEIKDAFDLFVILKDKKFGLERLISGVEKKFGEKIDTAILLARLTKNMENFDDLKPLLIIKYPKKKIEDFFQSLFNNYLSRQKF</sequence>
<evidence type="ECO:0000313" key="1">
    <source>
        <dbReference type="EMBL" id="TSC94943.1"/>
    </source>
</evidence>